<sequence length="68" mass="6754">MSGGTNVKQNTTLNGTVTGNTASRVVSGSNAISGESFSGASGLPTVIQNTGSNVLIQNATVVNVQFTP</sequence>
<feature type="region of interest" description="Disordered" evidence="1">
    <location>
        <begin position="1"/>
        <end position="22"/>
    </location>
</feature>
<evidence type="ECO:0000313" key="3">
    <source>
        <dbReference type="Proteomes" id="UP000291822"/>
    </source>
</evidence>
<evidence type="ECO:0000313" key="2">
    <source>
        <dbReference type="EMBL" id="TCI13801.1"/>
    </source>
</evidence>
<evidence type="ECO:0000256" key="1">
    <source>
        <dbReference type="SAM" id="MobiDB-lite"/>
    </source>
</evidence>
<dbReference type="Proteomes" id="UP000291822">
    <property type="component" value="Unassembled WGS sequence"/>
</dbReference>
<accession>A0A4R0YYR5</accession>
<gene>
    <name evidence="2" type="ORF">EZM97_04155</name>
</gene>
<proteinExistence type="predicted"/>
<protein>
    <submittedName>
        <fullName evidence="2">Uncharacterized protein</fullName>
    </submittedName>
</protein>
<dbReference type="AlphaFoldDB" id="A0A4R0YYR5"/>
<reference evidence="2 3" key="1">
    <citation type="submission" date="2019-02" db="EMBL/GenBank/DDBJ databases">
        <title>Dyella amyloliquefaciens sp. nov., isolated from forest soil.</title>
        <authorList>
            <person name="Gao Z.-H."/>
            <person name="Qiu L.-H."/>
        </authorList>
    </citation>
    <scope>NUCLEOTIDE SEQUENCE [LARGE SCALE GENOMIC DNA]</scope>
    <source>
        <strain evidence="2 3">KACC 12747</strain>
    </source>
</reference>
<keyword evidence="3" id="KW-1185">Reference proteome</keyword>
<organism evidence="2 3">
    <name type="scientific">Dyella soli</name>
    <dbReference type="NCBI Taxonomy" id="522319"/>
    <lineage>
        <taxon>Bacteria</taxon>
        <taxon>Pseudomonadati</taxon>
        <taxon>Pseudomonadota</taxon>
        <taxon>Gammaproteobacteria</taxon>
        <taxon>Lysobacterales</taxon>
        <taxon>Rhodanobacteraceae</taxon>
        <taxon>Dyella</taxon>
    </lineage>
</organism>
<dbReference type="EMBL" id="SJTG01000001">
    <property type="protein sequence ID" value="TCI13801.1"/>
    <property type="molecule type" value="Genomic_DNA"/>
</dbReference>
<feature type="compositionally biased region" description="Low complexity" evidence="1">
    <location>
        <begin position="10"/>
        <end position="21"/>
    </location>
</feature>
<comment type="caution">
    <text evidence="2">The sequence shown here is derived from an EMBL/GenBank/DDBJ whole genome shotgun (WGS) entry which is preliminary data.</text>
</comment>
<name>A0A4R0YYR5_9GAMM</name>